<evidence type="ECO:0000259" key="6">
    <source>
        <dbReference type="Pfam" id="PF04932"/>
    </source>
</evidence>
<evidence type="ECO:0000256" key="2">
    <source>
        <dbReference type="ARBA" id="ARBA00022692"/>
    </source>
</evidence>
<feature type="domain" description="O-antigen ligase-related" evidence="6">
    <location>
        <begin position="198"/>
        <end position="347"/>
    </location>
</feature>
<evidence type="ECO:0000313" key="7">
    <source>
        <dbReference type="EMBL" id="EED35619.1"/>
    </source>
</evidence>
<dbReference type="PANTHER" id="PTHR37422:SF13">
    <property type="entry name" value="LIPOPOLYSACCHARIDE BIOSYNTHESIS PROTEIN PA4999-RELATED"/>
    <property type="match status" value="1"/>
</dbReference>
<evidence type="ECO:0000256" key="1">
    <source>
        <dbReference type="ARBA" id="ARBA00004141"/>
    </source>
</evidence>
<protein>
    <submittedName>
        <fullName evidence="7">O-Antigen Polymerase family protein</fullName>
    </submittedName>
</protein>
<gene>
    <name evidence="7" type="ORF">NOR51B_1565</name>
</gene>
<dbReference type="RefSeq" id="WP_009020365.1">
    <property type="nucleotide sequence ID" value="NZ_DS999411.1"/>
</dbReference>
<dbReference type="HOGENOM" id="CLU_648609_0_0_6"/>
<feature type="transmembrane region" description="Helical" evidence="5">
    <location>
        <begin position="383"/>
        <end position="404"/>
    </location>
</feature>
<feature type="transmembrane region" description="Helical" evidence="5">
    <location>
        <begin position="20"/>
        <end position="50"/>
    </location>
</feature>
<reference evidence="8" key="1">
    <citation type="journal article" date="2013" name="BMC Microbiol.">
        <title>Taxonomy and evolution of bacteriochlorophyll a-containing members of the OM60/NOR5 clade of marine gammaproteobacteria: description of Luminiphilus syltensis gen. nov., sp. nov., reclassification of Haliea rubra as Pseudohaliea rubra gen. nov., comb. nov., and emendation of Chromatocurvus halotolerans.</title>
        <authorList>
            <person name="Spring S."/>
            <person name="Riedel T."/>
            <person name="Sproer C."/>
            <person name="Yan S."/>
            <person name="Harder J."/>
            <person name="Fuchs B.M."/>
        </authorList>
    </citation>
    <scope>NUCLEOTIDE SEQUENCE [LARGE SCALE GENOMIC DNA]</scope>
    <source>
        <strain evidence="8">NOR51-B</strain>
    </source>
</reference>
<name>B8KQP8_9GAMM</name>
<dbReference type="OrthoDB" id="8554812at2"/>
<comment type="subcellular location">
    <subcellularLocation>
        <location evidence="1">Membrane</location>
        <topology evidence="1">Multi-pass membrane protein</topology>
    </subcellularLocation>
</comment>
<feature type="transmembrane region" description="Helical" evidence="5">
    <location>
        <begin position="93"/>
        <end position="112"/>
    </location>
</feature>
<accession>B8KQP8</accession>
<feature type="transmembrane region" description="Helical" evidence="5">
    <location>
        <begin position="212"/>
        <end position="228"/>
    </location>
</feature>
<keyword evidence="4 5" id="KW-0472">Membrane</keyword>
<dbReference type="eggNOG" id="COG3307">
    <property type="taxonomic scope" value="Bacteria"/>
</dbReference>
<feature type="transmembrane region" description="Helical" evidence="5">
    <location>
        <begin position="62"/>
        <end position="81"/>
    </location>
</feature>
<evidence type="ECO:0000256" key="4">
    <source>
        <dbReference type="ARBA" id="ARBA00023136"/>
    </source>
</evidence>
<dbReference type="InterPro" id="IPR051533">
    <property type="entry name" value="WaaL-like"/>
</dbReference>
<dbReference type="PANTHER" id="PTHR37422">
    <property type="entry name" value="TEICHURONIC ACID BIOSYNTHESIS PROTEIN TUAE"/>
    <property type="match status" value="1"/>
</dbReference>
<feature type="transmembrane region" description="Helical" evidence="5">
    <location>
        <begin position="357"/>
        <end position="377"/>
    </location>
</feature>
<keyword evidence="8" id="KW-1185">Reference proteome</keyword>
<keyword evidence="2 5" id="KW-0812">Transmembrane</keyword>
<evidence type="ECO:0000313" key="8">
    <source>
        <dbReference type="Proteomes" id="UP000004699"/>
    </source>
</evidence>
<dbReference type="Pfam" id="PF04932">
    <property type="entry name" value="Wzy_C"/>
    <property type="match status" value="1"/>
</dbReference>
<feature type="transmembrane region" description="Helical" evidence="5">
    <location>
        <begin position="190"/>
        <end position="206"/>
    </location>
</feature>
<dbReference type="GO" id="GO:0016020">
    <property type="term" value="C:membrane"/>
    <property type="evidence" value="ECO:0007669"/>
    <property type="project" value="UniProtKB-SubCell"/>
</dbReference>
<sequence length="424" mass="46343">MTASSASTISSLRTQRAHRLWTLLFIGFVLGAVHQQVMWLLALAGVFLWLKYRQVWRENTEVRFYWGLLCLWLLPAAVSCFDSADPERSARTLFRLLSYGFAGTALLTTVLNTPQVNWLWRVAGLILLVAAVDGIVQFVVGINLTGDPVLSDWRYGDRITGTLGIDYGPVLAVLSPFVFEMVRQSGKRTTIAWLLIPLFALAVLLSGSRASFALMAVGGGVYLIAGFVHFGRRAFLAPAMLVVSGVSLGVLVFIGFDQGEHWTDALALFSFSGEQLNKALSLRPFIWQEAWTLLFQHPINGVGVRGFGVAAMEALSAAHTLPNQKEMPHLIVLEVAVETGFIGLACYGYFLFSFLRWLLAQSFSTWVPGIAALLALFPLGSSLSVYSMRLAGLAWALIALTLVVSRAGQRPSEEQNVAGALANE</sequence>
<evidence type="ECO:0000256" key="3">
    <source>
        <dbReference type="ARBA" id="ARBA00022989"/>
    </source>
</evidence>
<dbReference type="EMBL" id="DS999411">
    <property type="protein sequence ID" value="EED35619.1"/>
    <property type="molecule type" value="Genomic_DNA"/>
</dbReference>
<dbReference type="AlphaFoldDB" id="B8KQP8"/>
<feature type="transmembrane region" description="Helical" evidence="5">
    <location>
        <begin position="235"/>
        <end position="256"/>
    </location>
</feature>
<dbReference type="InterPro" id="IPR007016">
    <property type="entry name" value="O-antigen_ligase-rel_domated"/>
</dbReference>
<feature type="transmembrane region" description="Helical" evidence="5">
    <location>
        <begin position="118"/>
        <end position="144"/>
    </location>
</feature>
<dbReference type="Proteomes" id="UP000004699">
    <property type="component" value="Unassembled WGS sequence"/>
</dbReference>
<keyword evidence="3 5" id="KW-1133">Transmembrane helix</keyword>
<feature type="transmembrane region" description="Helical" evidence="5">
    <location>
        <begin position="330"/>
        <end position="350"/>
    </location>
</feature>
<evidence type="ECO:0000256" key="5">
    <source>
        <dbReference type="SAM" id="Phobius"/>
    </source>
</evidence>
<proteinExistence type="predicted"/>
<organism evidence="7 8">
    <name type="scientific">Luminiphilus syltensis NOR5-1B</name>
    <dbReference type="NCBI Taxonomy" id="565045"/>
    <lineage>
        <taxon>Bacteria</taxon>
        <taxon>Pseudomonadati</taxon>
        <taxon>Pseudomonadota</taxon>
        <taxon>Gammaproteobacteria</taxon>
        <taxon>Cellvibrionales</taxon>
        <taxon>Halieaceae</taxon>
        <taxon>Luminiphilus</taxon>
    </lineage>
</organism>
<dbReference type="STRING" id="565045.NOR51B_1565"/>